<gene>
    <name evidence="1" type="ORF">OJAG_06610</name>
</gene>
<accession>A0A163SQY0</accession>
<dbReference type="GO" id="GO:0004386">
    <property type="term" value="F:helicase activity"/>
    <property type="evidence" value="ECO:0007669"/>
    <property type="project" value="UniProtKB-KW"/>
</dbReference>
<comment type="caution">
    <text evidence="1">The sequence shown here is derived from an EMBL/GenBank/DDBJ whole genome shotgun (WGS) entry which is preliminary data.</text>
</comment>
<dbReference type="Proteomes" id="UP000076447">
    <property type="component" value="Unassembled WGS sequence"/>
</dbReference>
<keyword evidence="1" id="KW-0067">ATP-binding</keyword>
<evidence type="ECO:0000313" key="1">
    <source>
        <dbReference type="EMBL" id="KZM36676.1"/>
    </source>
</evidence>
<dbReference type="PATRIC" id="fig|43678.3.peg.697"/>
<keyword evidence="1" id="KW-0347">Helicase</keyword>
<organism evidence="1 2">
    <name type="scientific">Oerskovia enterophila</name>
    <dbReference type="NCBI Taxonomy" id="43678"/>
    <lineage>
        <taxon>Bacteria</taxon>
        <taxon>Bacillati</taxon>
        <taxon>Actinomycetota</taxon>
        <taxon>Actinomycetes</taxon>
        <taxon>Micrococcales</taxon>
        <taxon>Cellulomonadaceae</taxon>
        <taxon>Oerskovia</taxon>
    </lineage>
</organism>
<dbReference type="EMBL" id="LRIE01000045">
    <property type="protein sequence ID" value="KZM36676.1"/>
    <property type="molecule type" value="Genomic_DNA"/>
</dbReference>
<proteinExistence type="predicted"/>
<protein>
    <submittedName>
        <fullName evidence="1">Putative ATP-dependent helicase Lhr</fullName>
    </submittedName>
</protein>
<keyword evidence="1" id="KW-0378">Hydrolase</keyword>
<keyword evidence="1" id="KW-0547">Nucleotide-binding</keyword>
<dbReference type="STRING" id="43678.OJAG_06610"/>
<evidence type="ECO:0000313" key="2">
    <source>
        <dbReference type="Proteomes" id="UP000076447"/>
    </source>
</evidence>
<name>A0A163SQY0_9CELL</name>
<sequence length="127" mass="12787">MGAATALAVAPGTEPTRAVARATHRPGRKVGSVVVLAGGDLVLYVERGGRSLISFGDDSETSARRLALACAELARASRAGLLGKMVIGRIDGIDALAGAGSTASRAFGVTAALMEAGFRPTPRGLRA</sequence>
<dbReference type="AlphaFoldDB" id="A0A163SQY0"/>
<reference evidence="1 2" key="1">
    <citation type="submission" date="2016-01" db="EMBL/GenBank/DDBJ databases">
        <title>Genome sequence of Oerskovia enterophila VJag, an agar and cellulose degrading bacterium.</title>
        <authorList>
            <person name="Poehlein A."/>
            <person name="Jag V."/>
            <person name="Bengelsdorf F."/>
            <person name="Duerre P."/>
            <person name="Daniel R."/>
        </authorList>
    </citation>
    <scope>NUCLEOTIDE SEQUENCE [LARGE SCALE GENOMIC DNA]</scope>
    <source>
        <strain evidence="1 2">VJag</strain>
    </source>
</reference>